<reference evidence="1 2" key="1">
    <citation type="journal article" date="2018" name="Mol. Genet. Genomics">
        <title>The red deer Cervus elaphus genome CerEla1.0: sequencing, annotating, genes, and chromosomes.</title>
        <authorList>
            <person name="Bana N.A."/>
            <person name="Nyiri A."/>
            <person name="Nagy J."/>
            <person name="Frank K."/>
            <person name="Nagy T."/>
            <person name="Steger V."/>
            <person name="Schiller M."/>
            <person name="Lakatos P."/>
            <person name="Sugar L."/>
            <person name="Horn P."/>
            <person name="Barta E."/>
            <person name="Orosz L."/>
        </authorList>
    </citation>
    <scope>NUCLEOTIDE SEQUENCE [LARGE SCALE GENOMIC DNA]</scope>
    <source>
        <strain evidence="1">Hungarian</strain>
    </source>
</reference>
<evidence type="ECO:0000313" key="2">
    <source>
        <dbReference type="Proteomes" id="UP000242450"/>
    </source>
</evidence>
<dbReference type="AlphaFoldDB" id="A0A212DFJ3"/>
<gene>
    <name evidence="1" type="ORF">Celaphus_00011331</name>
</gene>
<dbReference type="EMBL" id="MKHE01000003">
    <property type="protein sequence ID" value="OWK17016.1"/>
    <property type="molecule type" value="Genomic_DNA"/>
</dbReference>
<evidence type="ECO:0000313" key="1">
    <source>
        <dbReference type="EMBL" id="OWK17016.1"/>
    </source>
</evidence>
<proteinExistence type="predicted"/>
<dbReference type="Proteomes" id="UP000242450">
    <property type="component" value="Chromosome 3"/>
</dbReference>
<organism evidence="1 2">
    <name type="scientific">Cervus elaphus hippelaphus</name>
    <name type="common">European red deer</name>
    <dbReference type="NCBI Taxonomy" id="46360"/>
    <lineage>
        <taxon>Eukaryota</taxon>
        <taxon>Metazoa</taxon>
        <taxon>Chordata</taxon>
        <taxon>Craniata</taxon>
        <taxon>Vertebrata</taxon>
        <taxon>Euteleostomi</taxon>
        <taxon>Mammalia</taxon>
        <taxon>Eutheria</taxon>
        <taxon>Laurasiatheria</taxon>
        <taxon>Artiodactyla</taxon>
        <taxon>Ruminantia</taxon>
        <taxon>Pecora</taxon>
        <taxon>Cervidae</taxon>
        <taxon>Cervinae</taxon>
        <taxon>Cervus</taxon>
    </lineage>
</organism>
<accession>A0A212DFJ3</accession>
<protein>
    <submittedName>
        <fullName evidence="1">Uncharacterized protein</fullName>
    </submittedName>
</protein>
<name>A0A212DFJ3_CEREH</name>
<keyword evidence="2" id="KW-1185">Reference proteome</keyword>
<sequence>MSQVDFPEQIEVDSAGITGMQMLQVIWSQVAHWKRKLKILKRT</sequence>
<comment type="caution">
    <text evidence="1">The sequence shown here is derived from an EMBL/GenBank/DDBJ whole genome shotgun (WGS) entry which is preliminary data.</text>
</comment>